<dbReference type="EMBL" id="UYJE01009053">
    <property type="protein sequence ID" value="VDI69560.1"/>
    <property type="molecule type" value="Genomic_DNA"/>
</dbReference>
<gene>
    <name evidence="1" type="ORF">MGAL_10B043376</name>
</gene>
<organism evidence="1 2">
    <name type="scientific">Mytilus galloprovincialis</name>
    <name type="common">Mediterranean mussel</name>
    <dbReference type="NCBI Taxonomy" id="29158"/>
    <lineage>
        <taxon>Eukaryota</taxon>
        <taxon>Metazoa</taxon>
        <taxon>Spiralia</taxon>
        <taxon>Lophotrochozoa</taxon>
        <taxon>Mollusca</taxon>
        <taxon>Bivalvia</taxon>
        <taxon>Autobranchia</taxon>
        <taxon>Pteriomorphia</taxon>
        <taxon>Mytilida</taxon>
        <taxon>Mytiloidea</taxon>
        <taxon>Mytilidae</taxon>
        <taxon>Mytilinae</taxon>
        <taxon>Mytilus</taxon>
    </lineage>
</organism>
<proteinExistence type="predicted"/>
<name>A0A8B6GWG2_MYTGA</name>
<dbReference type="Proteomes" id="UP000596742">
    <property type="component" value="Unassembled WGS sequence"/>
</dbReference>
<protein>
    <submittedName>
        <fullName evidence="1">Uncharacterized protein</fullName>
    </submittedName>
</protein>
<evidence type="ECO:0000313" key="1">
    <source>
        <dbReference type="EMBL" id="VDI69560.1"/>
    </source>
</evidence>
<comment type="caution">
    <text evidence="1">The sequence shown here is derived from an EMBL/GenBank/DDBJ whole genome shotgun (WGS) entry which is preliminary data.</text>
</comment>
<evidence type="ECO:0000313" key="2">
    <source>
        <dbReference type="Proteomes" id="UP000596742"/>
    </source>
</evidence>
<sequence>MKPTYSVCVVSPGDILCESPEILKKKNKKEAKQQQGEVNNAKIGKLVEITKTLLYKSNTSDIKGNTQEKTITNEKVGAKSILFTDNIMAKDKTTLIQH</sequence>
<reference evidence="1" key="1">
    <citation type="submission" date="2018-11" db="EMBL/GenBank/DDBJ databases">
        <authorList>
            <person name="Alioto T."/>
            <person name="Alioto T."/>
        </authorList>
    </citation>
    <scope>NUCLEOTIDE SEQUENCE</scope>
</reference>
<keyword evidence="2" id="KW-1185">Reference proteome</keyword>
<accession>A0A8B6GWG2</accession>
<dbReference type="AlphaFoldDB" id="A0A8B6GWG2"/>